<dbReference type="InterPro" id="IPR006094">
    <property type="entry name" value="Oxid_FAD_bind_N"/>
</dbReference>
<keyword evidence="6 16" id="KW-0132">Cell division</keyword>
<reference evidence="18" key="1">
    <citation type="submission" date="2021-01" db="EMBL/GenBank/DDBJ databases">
        <title>Genomic Encyclopedia of Type Strains, Phase IV (KMG-IV): sequencing the most valuable type-strain genomes for metagenomic binning, comparative biology and taxonomic classification.</title>
        <authorList>
            <person name="Goeker M."/>
        </authorList>
    </citation>
    <scope>NUCLEOTIDE SEQUENCE</scope>
    <source>
        <strain evidence="18">DSM 23230</strain>
    </source>
</reference>
<dbReference type="SUPFAM" id="SSF56176">
    <property type="entry name" value="FAD-binding/transporter-associated domain-like"/>
    <property type="match status" value="1"/>
</dbReference>
<evidence type="ECO:0000256" key="7">
    <source>
        <dbReference type="ARBA" id="ARBA00022630"/>
    </source>
</evidence>
<comment type="catalytic activity">
    <reaction evidence="15 16">
        <text>UDP-N-acetyl-alpha-D-muramate + NADP(+) = UDP-N-acetyl-3-O-(1-carboxyvinyl)-alpha-D-glucosamine + NADPH + H(+)</text>
        <dbReference type="Rhea" id="RHEA:12248"/>
        <dbReference type="ChEBI" id="CHEBI:15378"/>
        <dbReference type="ChEBI" id="CHEBI:57783"/>
        <dbReference type="ChEBI" id="CHEBI:58349"/>
        <dbReference type="ChEBI" id="CHEBI:68483"/>
        <dbReference type="ChEBI" id="CHEBI:70757"/>
        <dbReference type="EC" id="1.3.1.98"/>
    </reaction>
</comment>
<keyword evidence="19" id="KW-1185">Reference proteome</keyword>
<keyword evidence="11 16" id="KW-0573">Peptidoglycan synthesis</keyword>
<dbReference type="PANTHER" id="PTHR21071">
    <property type="entry name" value="UDP-N-ACETYLENOLPYRUVOYLGLUCOSAMINE REDUCTASE"/>
    <property type="match status" value="1"/>
</dbReference>
<keyword evidence="7 16" id="KW-0285">Flavoprotein</keyword>
<comment type="function">
    <text evidence="2 16">Cell wall formation.</text>
</comment>
<keyword evidence="12 16" id="KW-0560">Oxidoreductase</keyword>
<dbReference type="AlphaFoldDB" id="A0A938XR12"/>
<dbReference type="InterPro" id="IPR036635">
    <property type="entry name" value="MurB_C_sf"/>
</dbReference>
<dbReference type="NCBIfam" id="TIGR00179">
    <property type="entry name" value="murB"/>
    <property type="match status" value="1"/>
</dbReference>
<evidence type="ECO:0000256" key="4">
    <source>
        <dbReference type="ARBA" id="ARBA00004752"/>
    </source>
</evidence>
<dbReference type="Gene3D" id="3.30.465.10">
    <property type="match status" value="1"/>
</dbReference>
<dbReference type="GO" id="GO:0051301">
    <property type="term" value="P:cell division"/>
    <property type="evidence" value="ECO:0007669"/>
    <property type="project" value="UniProtKB-KW"/>
</dbReference>
<sequence>MNKQDLINKLEKINNLEVIKNQSLSHYTSFEVGGPSDIFLIPNHITAAQKSFELINQAELPYLILGAGSNLVVSDQGFRGATIYTEQLNKIKVNDTTITAQVGISLADLAEKAAEAGLTGLEFASGIPGSLGGALYMNAGAYGGEMKDVVSEITVINPQGQKETLDRSEINLGYRQSILQEQPYLAVQAKIELDRGVKEKIKSKIEELTNKRWGKQPMEMPSAGSMFKRPENHYASALIDEAGLKGTRVGGAQISTKHAGFVVNLGSATAQDIKQLVQVVQEKIYQEYEVKLETEPRFIGDFK</sequence>
<evidence type="ECO:0000256" key="14">
    <source>
        <dbReference type="ARBA" id="ARBA00023316"/>
    </source>
</evidence>
<dbReference type="GO" id="GO:0071949">
    <property type="term" value="F:FAD binding"/>
    <property type="evidence" value="ECO:0007669"/>
    <property type="project" value="InterPro"/>
</dbReference>
<comment type="pathway">
    <text evidence="4 16">Cell wall biogenesis; peptidoglycan biosynthesis.</text>
</comment>
<dbReference type="NCBIfam" id="NF010480">
    <property type="entry name" value="PRK13905.1"/>
    <property type="match status" value="1"/>
</dbReference>
<comment type="subcellular location">
    <subcellularLocation>
        <location evidence="3 16">Cytoplasm</location>
    </subcellularLocation>
</comment>
<comment type="cofactor">
    <cofactor evidence="1 16">
        <name>FAD</name>
        <dbReference type="ChEBI" id="CHEBI:57692"/>
    </cofactor>
</comment>
<keyword evidence="5 16" id="KW-0963">Cytoplasm</keyword>
<dbReference type="SUPFAM" id="SSF56194">
    <property type="entry name" value="Uridine diphospho-N-Acetylenolpyruvylglucosamine reductase, MurB, C-terminal domain"/>
    <property type="match status" value="1"/>
</dbReference>
<dbReference type="EC" id="1.3.1.98" evidence="16"/>
<evidence type="ECO:0000256" key="12">
    <source>
        <dbReference type="ARBA" id="ARBA00023002"/>
    </source>
</evidence>
<dbReference type="InterPro" id="IPR016166">
    <property type="entry name" value="FAD-bd_PCMH"/>
</dbReference>
<evidence type="ECO:0000256" key="13">
    <source>
        <dbReference type="ARBA" id="ARBA00023306"/>
    </source>
</evidence>
<dbReference type="Pfam" id="PF01565">
    <property type="entry name" value="FAD_binding_4"/>
    <property type="match status" value="1"/>
</dbReference>
<dbReference type="PROSITE" id="PS51387">
    <property type="entry name" value="FAD_PCMH"/>
    <property type="match status" value="1"/>
</dbReference>
<dbReference type="PANTHER" id="PTHR21071:SF4">
    <property type="entry name" value="UDP-N-ACETYLENOLPYRUVOYLGLUCOSAMINE REDUCTASE"/>
    <property type="match status" value="1"/>
</dbReference>
<evidence type="ECO:0000259" key="17">
    <source>
        <dbReference type="PROSITE" id="PS51387"/>
    </source>
</evidence>
<dbReference type="GO" id="GO:0071555">
    <property type="term" value="P:cell wall organization"/>
    <property type="evidence" value="ECO:0007669"/>
    <property type="project" value="UniProtKB-KW"/>
</dbReference>
<dbReference type="InterPro" id="IPR016169">
    <property type="entry name" value="FAD-bd_PCMH_sub2"/>
</dbReference>
<proteinExistence type="inferred from homology"/>
<dbReference type="GO" id="GO:0008360">
    <property type="term" value="P:regulation of cell shape"/>
    <property type="evidence" value="ECO:0007669"/>
    <property type="project" value="UniProtKB-KW"/>
</dbReference>
<feature type="active site" description="Proton donor" evidence="16">
    <location>
        <position position="225"/>
    </location>
</feature>
<feature type="active site" evidence="16">
    <location>
        <position position="175"/>
    </location>
</feature>
<dbReference type="GO" id="GO:0009252">
    <property type="term" value="P:peptidoglycan biosynthetic process"/>
    <property type="evidence" value="ECO:0007669"/>
    <property type="project" value="UniProtKB-UniRule"/>
</dbReference>
<evidence type="ECO:0000256" key="2">
    <source>
        <dbReference type="ARBA" id="ARBA00003921"/>
    </source>
</evidence>
<evidence type="ECO:0000256" key="6">
    <source>
        <dbReference type="ARBA" id="ARBA00022618"/>
    </source>
</evidence>
<comment type="similarity">
    <text evidence="16">Belongs to the MurB family.</text>
</comment>
<evidence type="ECO:0000256" key="16">
    <source>
        <dbReference type="HAMAP-Rule" id="MF_00037"/>
    </source>
</evidence>
<comment type="caution">
    <text evidence="18">The sequence shown here is derived from an EMBL/GenBank/DDBJ whole genome shotgun (WGS) entry which is preliminary data.</text>
</comment>
<dbReference type="InterPro" id="IPR016167">
    <property type="entry name" value="FAD-bd_PCMH_sub1"/>
</dbReference>
<keyword evidence="14 16" id="KW-0961">Cell wall biogenesis/degradation</keyword>
<keyword evidence="8 16" id="KW-0274">FAD</keyword>
<keyword evidence="10 16" id="KW-0133">Cell shape</keyword>
<evidence type="ECO:0000256" key="5">
    <source>
        <dbReference type="ARBA" id="ARBA00022490"/>
    </source>
</evidence>
<dbReference type="EMBL" id="JAFBDQ010000003">
    <property type="protein sequence ID" value="MBM7555820.1"/>
    <property type="molecule type" value="Genomic_DNA"/>
</dbReference>
<evidence type="ECO:0000313" key="18">
    <source>
        <dbReference type="EMBL" id="MBM7555820.1"/>
    </source>
</evidence>
<keyword evidence="9 16" id="KW-0521">NADP</keyword>
<gene>
    <name evidence="16" type="primary">murB</name>
    <name evidence="18" type="ORF">JOC47_000654</name>
</gene>
<keyword evidence="13 16" id="KW-0131">Cell cycle</keyword>
<dbReference type="InterPro" id="IPR036318">
    <property type="entry name" value="FAD-bd_PCMH-like_sf"/>
</dbReference>
<dbReference type="GO" id="GO:0008762">
    <property type="term" value="F:UDP-N-acetylmuramate dehydrogenase activity"/>
    <property type="evidence" value="ECO:0007669"/>
    <property type="project" value="UniProtKB-UniRule"/>
</dbReference>
<dbReference type="Proteomes" id="UP000774000">
    <property type="component" value="Unassembled WGS sequence"/>
</dbReference>
<dbReference type="Gene3D" id="3.30.43.10">
    <property type="entry name" value="Uridine Diphospho-n-acetylenolpyruvylglucosamine Reductase, domain 2"/>
    <property type="match status" value="1"/>
</dbReference>
<dbReference type="HAMAP" id="MF_00037">
    <property type="entry name" value="MurB"/>
    <property type="match status" value="1"/>
</dbReference>
<evidence type="ECO:0000256" key="1">
    <source>
        <dbReference type="ARBA" id="ARBA00001974"/>
    </source>
</evidence>
<name>A0A938XR12_9FIRM</name>
<dbReference type="Gene3D" id="3.90.78.10">
    <property type="entry name" value="UDP-N-acetylenolpyruvoylglucosamine reductase, C-terminal domain"/>
    <property type="match status" value="1"/>
</dbReference>
<protein>
    <recommendedName>
        <fullName evidence="16">UDP-N-acetylenolpyruvoylglucosamine reductase</fullName>
        <ecNumber evidence="16">1.3.1.98</ecNumber>
    </recommendedName>
    <alternativeName>
        <fullName evidence="16">UDP-N-acetylmuramate dehydrogenase</fullName>
    </alternativeName>
</protein>
<evidence type="ECO:0000256" key="3">
    <source>
        <dbReference type="ARBA" id="ARBA00004496"/>
    </source>
</evidence>
<dbReference type="RefSeq" id="WP_204700545.1">
    <property type="nucleotide sequence ID" value="NZ_JAFBDQ010000003.1"/>
</dbReference>
<evidence type="ECO:0000256" key="9">
    <source>
        <dbReference type="ARBA" id="ARBA00022857"/>
    </source>
</evidence>
<dbReference type="GO" id="GO:0005829">
    <property type="term" value="C:cytosol"/>
    <property type="evidence" value="ECO:0007669"/>
    <property type="project" value="TreeGrafter"/>
</dbReference>
<dbReference type="InterPro" id="IPR003170">
    <property type="entry name" value="MurB"/>
</dbReference>
<evidence type="ECO:0000256" key="15">
    <source>
        <dbReference type="ARBA" id="ARBA00048914"/>
    </source>
</evidence>
<dbReference type="InterPro" id="IPR011601">
    <property type="entry name" value="MurB_C"/>
</dbReference>
<accession>A0A938XR12</accession>
<evidence type="ECO:0000313" key="19">
    <source>
        <dbReference type="Proteomes" id="UP000774000"/>
    </source>
</evidence>
<evidence type="ECO:0000256" key="10">
    <source>
        <dbReference type="ARBA" id="ARBA00022960"/>
    </source>
</evidence>
<feature type="active site" evidence="16">
    <location>
        <position position="295"/>
    </location>
</feature>
<dbReference type="Pfam" id="PF02873">
    <property type="entry name" value="MurB_C"/>
    <property type="match status" value="1"/>
</dbReference>
<evidence type="ECO:0000256" key="8">
    <source>
        <dbReference type="ARBA" id="ARBA00022827"/>
    </source>
</evidence>
<evidence type="ECO:0000256" key="11">
    <source>
        <dbReference type="ARBA" id="ARBA00022984"/>
    </source>
</evidence>
<feature type="domain" description="FAD-binding PCMH-type" evidence="17">
    <location>
        <begin position="31"/>
        <end position="215"/>
    </location>
</feature>
<organism evidence="18 19">
    <name type="scientific">Halanaerobacter jeridensis</name>
    <dbReference type="NCBI Taxonomy" id="706427"/>
    <lineage>
        <taxon>Bacteria</taxon>
        <taxon>Bacillati</taxon>
        <taxon>Bacillota</taxon>
        <taxon>Clostridia</taxon>
        <taxon>Halanaerobiales</taxon>
        <taxon>Halobacteroidaceae</taxon>
        <taxon>Halanaerobacter</taxon>
    </lineage>
</organism>